<dbReference type="Gene3D" id="3.40.50.10320">
    <property type="entry name" value="LmbE-like"/>
    <property type="match status" value="1"/>
</dbReference>
<dbReference type="PANTHER" id="PTHR12993:SF11">
    <property type="entry name" value="N-ACETYLGLUCOSAMINYL-PHOSPHATIDYLINOSITOL DE-N-ACETYLASE"/>
    <property type="match status" value="1"/>
</dbReference>
<name>A0A379EAX1_9PORP</name>
<dbReference type="Pfam" id="PF02585">
    <property type="entry name" value="PIG-L"/>
    <property type="match status" value="1"/>
</dbReference>
<evidence type="ECO:0000313" key="1">
    <source>
        <dbReference type="EMBL" id="SUB89474.1"/>
    </source>
</evidence>
<accession>A0A379EAX1</accession>
<proteinExistence type="predicted"/>
<dbReference type="SUPFAM" id="SSF102588">
    <property type="entry name" value="LmbE-like"/>
    <property type="match status" value="1"/>
</dbReference>
<dbReference type="PANTHER" id="PTHR12993">
    <property type="entry name" value="N-ACETYLGLUCOSAMINYL-PHOSPHATIDYLINOSITOL DE-N-ACETYLASE-RELATED"/>
    <property type="match status" value="1"/>
</dbReference>
<protein>
    <submittedName>
        <fullName evidence="1">Glucosamine-6-phosphate deaminase-like protein</fullName>
    </submittedName>
</protein>
<dbReference type="AlphaFoldDB" id="A0A379EAX1"/>
<evidence type="ECO:0000313" key="2">
    <source>
        <dbReference type="Proteomes" id="UP000254156"/>
    </source>
</evidence>
<sequence length="244" mass="29090">MVMELFVSLKHKIKNVMRYLRVKYISLKILGKPDIQIRKRILILAPHPDDESIGCCGLIQRAIKERKDVYIIILTDGSASLDDYAKNQIINERRSLARNVADRLNITKLFFLDFPDGKMRLNHPEVEKLHTLMKEIHPEQVFIPSHLEGWSDHVIVKRLIKELWSDISEVYEYCVWFWYYFSLRIDWKSTYVLRMTRNEHRNKKRILEYYTSSLSPQGNPWIGVLPSILLRANIQKDELYFKIK</sequence>
<dbReference type="Proteomes" id="UP000254156">
    <property type="component" value="Unassembled WGS sequence"/>
</dbReference>
<dbReference type="RefSeq" id="WP_052081974.1">
    <property type="nucleotide sequence ID" value="NZ_JBGYTE010000037.1"/>
</dbReference>
<reference evidence="1 2" key="1">
    <citation type="submission" date="2018-06" db="EMBL/GenBank/DDBJ databases">
        <authorList>
            <consortium name="Pathogen Informatics"/>
            <person name="Doyle S."/>
        </authorList>
    </citation>
    <scope>NUCLEOTIDE SEQUENCE [LARGE SCALE GENOMIC DNA]</scope>
    <source>
        <strain evidence="1 2">NCTC11632</strain>
    </source>
</reference>
<dbReference type="EMBL" id="UGTF01000002">
    <property type="protein sequence ID" value="SUB89474.1"/>
    <property type="molecule type" value="Genomic_DNA"/>
</dbReference>
<dbReference type="GO" id="GO:0016811">
    <property type="term" value="F:hydrolase activity, acting on carbon-nitrogen (but not peptide) bonds, in linear amides"/>
    <property type="evidence" value="ECO:0007669"/>
    <property type="project" value="TreeGrafter"/>
</dbReference>
<organism evidence="1 2">
    <name type="scientific">Porphyromonas macacae</name>
    <dbReference type="NCBI Taxonomy" id="28115"/>
    <lineage>
        <taxon>Bacteria</taxon>
        <taxon>Pseudomonadati</taxon>
        <taxon>Bacteroidota</taxon>
        <taxon>Bacteroidia</taxon>
        <taxon>Bacteroidales</taxon>
        <taxon>Porphyromonadaceae</taxon>
        <taxon>Porphyromonas</taxon>
    </lineage>
</organism>
<dbReference type="InterPro" id="IPR024078">
    <property type="entry name" value="LmbE-like_dom_sf"/>
</dbReference>
<dbReference type="InterPro" id="IPR003737">
    <property type="entry name" value="GlcNAc_PI_deacetylase-related"/>
</dbReference>
<gene>
    <name evidence="1" type="ORF">NCTC11632_01578</name>
</gene>